<keyword evidence="2" id="KW-0732">Signal</keyword>
<evidence type="ECO:0000313" key="3">
    <source>
        <dbReference type="EMBL" id="KAA1111040.1"/>
    </source>
</evidence>
<proteinExistence type="predicted"/>
<name>A0A5B0QCR1_PUCGR</name>
<reference evidence="3 4" key="1">
    <citation type="submission" date="2019-05" db="EMBL/GenBank/DDBJ databases">
        <title>Emergence of the Ug99 lineage of the wheat stem rust pathogen through somatic hybridization.</title>
        <authorList>
            <person name="Li F."/>
            <person name="Upadhyaya N.M."/>
            <person name="Sperschneider J."/>
            <person name="Matny O."/>
            <person name="Nguyen-Phuc H."/>
            <person name="Mago R."/>
            <person name="Raley C."/>
            <person name="Miller M.E."/>
            <person name="Silverstein K.A.T."/>
            <person name="Henningsen E."/>
            <person name="Hirsch C.D."/>
            <person name="Visser B."/>
            <person name="Pretorius Z.A."/>
            <person name="Steffenson B.J."/>
            <person name="Schwessinger B."/>
            <person name="Dodds P.N."/>
            <person name="Figueroa M."/>
        </authorList>
    </citation>
    <scope>NUCLEOTIDE SEQUENCE [LARGE SCALE GENOMIC DNA]</scope>
    <source>
        <strain evidence="3">21-0</strain>
    </source>
</reference>
<feature type="compositionally biased region" description="Basic and acidic residues" evidence="1">
    <location>
        <begin position="211"/>
        <end position="224"/>
    </location>
</feature>
<evidence type="ECO:0000313" key="4">
    <source>
        <dbReference type="Proteomes" id="UP000324748"/>
    </source>
</evidence>
<feature type="chain" id="PRO_5022721801" evidence="2">
    <location>
        <begin position="23"/>
        <end position="266"/>
    </location>
</feature>
<accession>A0A5B0QCR1</accession>
<dbReference type="EMBL" id="VSWC01000027">
    <property type="protein sequence ID" value="KAA1111040.1"/>
    <property type="molecule type" value="Genomic_DNA"/>
</dbReference>
<sequence>MKKVVQIPLVFLPHFHLGLVISGRPPLGPCPEKQTNIWESSDHVKEVNFQPAHADSGSVTNIPSIKTEAFLLDERNTVNHQRLGSDCDRGEDLRSLRGTHRPACHLNLDLSLRSGFEPISSTQTKRGDIDFMGLLTQEPNIHLEQHNQSRSSDGMFYQPQEISASDVKGTGSDPKPELDLALGLYSENLYPKNKRQKVANPSPNLQPGKISENENDKKHAKERLAPQINSKNLNLNKRKDTCFCTRKLLHLDQISCEHDDIKPGQT</sequence>
<evidence type="ECO:0000256" key="1">
    <source>
        <dbReference type="SAM" id="MobiDB-lite"/>
    </source>
</evidence>
<evidence type="ECO:0000256" key="2">
    <source>
        <dbReference type="SAM" id="SignalP"/>
    </source>
</evidence>
<protein>
    <submittedName>
        <fullName evidence="3">Uncharacterized protein</fullName>
    </submittedName>
</protein>
<organism evidence="3 4">
    <name type="scientific">Puccinia graminis f. sp. tritici</name>
    <dbReference type="NCBI Taxonomy" id="56615"/>
    <lineage>
        <taxon>Eukaryota</taxon>
        <taxon>Fungi</taxon>
        <taxon>Dikarya</taxon>
        <taxon>Basidiomycota</taxon>
        <taxon>Pucciniomycotina</taxon>
        <taxon>Pucciniomycetes</taxon>
        <taxon>Pucciniales</taxon>
        <taxon>Pucciniaceae</taxon>
        <taxon>Puccinia</taxon>
    </lineage>
</organism>
<dbReference type="AlphaFoldDB" id="A0A5B0QCR1"/>
<feature type="signal peptide" evidence="2">
    <location>
        <begin position="1"/>
        <end position="22"/>
    </location>
</feature>
<gene>
    <name evidence="3" type="ORF">PGT21_035944</name>
</gene>
<feature type="region of interest" description="Disordered" evidence="1">
    <location>
        <begin position="194"/>
        <end position="232"/>
    </location>
</feature>
<dbReference type="Proteomes" id="UP000324748">
    <property type="component" value="Unassembled WGS sequence"/>
</dbReference>
<keyword evidence="4" id="KW-1185">Reference proteome</keyword>
<comment type="caution">
    <text evidence="3">The sequence shown here is derived from an EMBL/GenBank/DDBJ whole genome shotgun (WGS) entry which is preliminary data.</text>
</comment>